<dbReference type="EMBL" id="CP149782">
    <property type="protein sequence ID" value="WYF45680.1"/>
    <property type="molecule type" value="Genomic_DNA"/>
</dbReference>
<gene>
    <name evidence="1" type="ORF">WDJ50_06075</name>
</gene>
<sequence>MAQPKGGRFGLPAPDAELSALRAKYVGKEVWVYGGGKFSCSRKNSTSWLTALPTEPVQVLAVERLRGTFPVSPVKRSGVLPPQKVKNPLRLTLRLSPNYAVTEWGYSGSVDSHPKAVDCRQVSETYLNGADLEKNFSLTPPSAATRKALAPLLNPQRAASEIGLTHEQLLWLRGIPESPVGDLKTILSAPVWLWYGLPGRGDNVFYFQNDRVVKVDVPSMGP</sequence>
<organism evidence="1">
    <name type="scientific">Deinococcus sp. VB142</name>
    <dbReference type="NCBI Taxonomy" id="3112952"/>
    <lineage>
        <taxon>Bacteria</taxon>
        <taxon>Thermotogati</taxon>
        <taxon>Deinococcota</taxon>
        <taxon>Deinococci</taxon>
        <taxon>Deinococcales</taxon>
        <taxon>Deinococcaceae</taxon>
        <taxon>Deinococcus</taxon>
    </lineage>
</organism>
<accession>A0AAU6Q5P8</accession>
<reference evidence="1" key="1">
    <citation type="submission" date="2024-03" db="EMBL/GenBank/DDBJ databases">
        <title>Deinococcus weizhi sp. nov., isolated from human skin.</title>
        <authorList>
            <person name="Wei Z."/>
            <person name="Tian F."/>
            <person name="Yang C."/>
            <person name="Xin L.T."/>
            <person name="Wen Z.J."/>
            <person name="Lan K.C."/>
            <person name="Yu L."/>
            <person name="Zhe W."/>
            <person name="Dan F.D."/>
            <person name="Jun W."/>
            <person name="Rui Z."/>
            <person name="Yong X.J."/>
            <person name="Ting Y."/>
            <person name="Wei X."/>
            <person name="Xu Z.G."/>
            <person name="Xin Z."/>
            <person name="Dong F.G."/>
            <person name="Ni X.M."/>
            <person name="Zheng M.G."/>
            <person name="Chun Y."/>
            <person name="Qian W.X."/>
        </authorList>
    </citation>
    <scope>NUCLEOTIDE SEQUENCE</scope>
    <source>
        <strain evidence="1">VB142</strain>
    </source>
</reference>
<proteinExistence type="predicted"/>
<dbReference type="AlphaFoldDB" id="A0AAU6Q5P8"/>
<dbReference type="RefSeq" id="WP_339096992.1">
    <property type="nucleotide sequence ID" value="NZ_CP149782.1"/>
</dbReference>
<protein>
    <submittedName>
        <fullName evidence="1">Uncharacterized protein</fullName>
    </submittedName>
</protein>
<evidence type="ECO:0000313" key="1">
    <source>
        <dbReference type="EMBL" id="WYF45680.1"/>
    </source>
</evidence>
<name>A0AAU6Q5P8_9DEIO</name>